<dbReference type="EMBL" id="CAJVPQ010003971">
    <property type="protein sequence ID" value="CAG8641566.1"/>
    <property type="molecule type" value="Genomic_DNA"/>
</dbReference>
<proteinExistence type="predicted"/>
<protein>
    <submittedName>
        <fullName evidence="1">8962_t:CDS:1</fullName>
    </submittedName>
</protein>
<keyword evidence="2" id="KW-1185">Reference proteome</keyword>
<gene>
    <name evidence="1" type="ORF">FCALED_LOCUS10594</name>
</gene>
<reference evidence="1" key="1">
    <citation type="submission" date="2021-06" db="EMBL/GenBank/DDBJ databases">
        <authorList>
            <person name="Kallberg Y."/>
            <person name="Tangrot J."/>
            <person name="Rosling A."/>
        </authorList>
    </citation>
    <scope>NUCLEOTIDE SEQUENCE</scope>
    <source>
        <strain evidence="1">UK204</strain>
    </source>
</reference>
<comment type="caution">
    <text evidence="1">The sequence shown here is derived from an EMBL/GenBank/DDBJ whole genome shotgun (WGS) entry which is preliminary data.</text>
</comment>
<dbReference type="AlphaFoldDB" id="A0A9N9DIU0"/>
<accession>A0A9N9DIU0</accession>
<feature type="non-terminal residue" evidence="1">
    <location>
        <position position="55"/>
    </location>
</feature>
<sequence length="55" mass="6791">MVKIVDFAQKNLRLTIHRNLKKIELKAYIPHHKPAMIELHYQAHFEWTLEHKNWM</sequence>
<organism evidence="1 2">
    <name type="scientific">Funneliformis caledonium</name>
    <dbReference type="NCBI Taxonomy" id="1117310"/>
    <lineage>
        <taxon>Eukaryota</taxon>
        <taxon>Fungi</taxon>
        <taxon>Fungi incertae sedis</taxon>
        <taxon>Mucoromycota</taxon>
        <taxon>Glomeromycotina</taxon>
        <taxon>Glomeromycetes</taxon>
        <taxon>Glomerales</taxon>
        <taxon>Glomeraceae</taxon>
        <taxon>Funneliformis</taxon>
    </lineage>
</organism>
<evidence type="ECO:0000313" key="2">
    <source>
        <dbReference type="Proteomes" id="UP000789570"/>
    </source>
</evidence>
<evidence type="ECO:0000313" key="1">
    <source>
        <dbReference type="EMBL" id="CAG8641566.1"/>
    </source>
</evidence>
<name>A0A9N9DIU0_9GLOM</name>
<dbReference type="Proteomes" id="UP000789570">
    <property type="component" value="Unassembled WGS sequence"/>
</dbReference>